<dbReference type="Gene3D" id="1.10.357.10">
    <property type="entry name" value="Tetracycline Repressor, domain 2"/>
    <property type="match status" value="1"/>
</dbReference>
<proteinExistence type="predicted"/>
<dbReference type="GO" id="GO:0003700">
    <property type="term" value="F:DNA-binding transcription factor activity"/>
    <property type="evidence" value="ECO:0007669"/>
    <property type="project" value="TreeGrafter"/>
</dbReference>
<dbReference type="EMBL" id="JACGWT010000001">
    <property type="protein sequence ID" value="MBA8793003.1"/>
    <property type="molecule type" value="Genomic_DNA"/>
</dbReference>
<organism evidence="4 5">
    <name type="scientific">Microlunatus kandeliicorticis</name>
    <dbReference type="NCBI Taxonomy" id="1759536"/>
    <lineage>
        <taxon>Bacteria</taxon>
        <taxon>Bacillati</taxon>
        <taxon>Actinomycetota</taxon>
        <taxon>Actinomycetes</taxon>
        <taxon>Propionibacteriales</taxon>
        <taxon>Propionibacteriaceae</taxon>
        <taxon>Microlunatus</taxon>
    </lineage>
</organism>
<feature type="domain" description="HTH tetR-type" evidence="3">
    <location>
        <begin position="15"/>
        <end position="75"/>
    </location>
</feature>
<reference evidence="4 5" key="1">
    <citation type="submission" date="2020-07" db="EMBL/GenBank/DDBJ databases">
        <title>Sequencing the genomes of 1000 actinobacteria strains.</title>
        <authorList>
            <person name="Klenk H.-P."/>
        </authorList>
    </citation>
    <scope>NUCLEOTIDE SEQUENCE [LARGE SCALE GENOMIC DNA]</scope>
    <source>
        <strain evidence="4 5">DSM 100723</strain>
    </source>
</reference>
<sequence>MNRPYQMTGRAAAAERTADRILDATLALWSRTPYDRLRLDQVATDAGVTVQTVIRRFGGKPGLVTAMANRALEGIAAGRADRAGDAPDRVLADLVAHYERYGAAILKLYAEADAAPGLAEVARRGRDHHLAWCASAFADLLEAVPDPEDRARRRAQLVVVCDATTWRILREEAGLSPGQVEQALGELLAPLLVPPGPVPPAPAPTRGVPARP</sequence>
<feature type="DNA-binding region" description="H-T-H motif" evidence="2">
    <location>
        <begin position="38"/>
        <end position="57"/>
    </location>
</feature>
<dbReference type="SUPFAM" id="SSF46689">
    <property type="entry name" value="Homeodomain-like"/>
    <property type="match status" value="1"/>
</dbReference>
<name>A0A7W3P4K1_9ACTN</name>
<dbReference type="GO" id="GO:0000976">
    <property type="term" value="F:transcription cis-regulatory region binding"/>
    <property type="evidence" value="ECO:0007669"/>
    <property type="project" value="TreeGrafter"/>
</dbReference>
<accession>A0A7W3P4K1</accession>
<dbReference type="InterPro" id="IPR050109">
    <property type="entry name" value="HTH-type_TetR-like_transc_reg"/>
</dbReference>
<evidence type="ECO:0000256" key="2">
    <source>
        <dbReference type="PROSITE-ProRule" id="PRU00335"/>
    </source>
</evidence>
<dbReference type="InterPro" id="IPR009057">
    <property type="entry name" value="Homeodomain-like_sf"/>
</dbReference>
<dbReference type="PROSITE" id="PS50977">
    <property type="entry name" value="HTH_TETR_2"/>
    <property type="match status" value="1"/>
</dbReference>
<dbReference type="Pfam" id="PF00440">
    <property type="entry name" value="TetR_N"/>
    <property type="match status" value="1"/>
</dbReference>
<evidence type="ECO:0000259" key="3">
    <source>
        <dbReference type="PROSITE" id="PS50977"/>
    </source>
</evidence>
<evidence type="ECO:0000313" key="4">
    <source>
        <dbReference type="EMBL" id="MBA8793003.1"/>
    </source>
</evidence>
<dbReference type="Proteomes" id="UP000523079">
    <property type="component" value="Unassembled WGS sequence"/>
</dbReference>
<dbReference type="AlphaFoldDB" id="A0A7W3P4K1"/>
<dbReference type="RefSeq" id="WP_182558568.1">
    <property type="nucleotide sequence ID" value="NZ_JACGWT010000001.1"/>
</dbReference>
<comment type="caution">
    <text evidence="4">The sequence shown here is derived from an EMBL/GenBank/DDBJ whole genome shotgun (WGS) entry which is preliminary data.</text>
</comment>
<gene>
    <name evidence="4" type="ORF">FHX74_000597</name>
</gene>
<keyword evidence="1 2" id="KW-0238">DNA-binding</keyword>
<dbReference type="PANTHER" id="PTHR30055:SF226">
    <property type="entry name" value="HTH-TYPE TRANSCRIPTIONAL REGULATOR PKSA"/>
    <property type="match status" value="1"/>
</dbReference>
<evidence type="ECO:0000256" key="1">
    <source>
        <dbReference type="ARBA" id="ARBA00023125"/>
    </source>
</evidence>
<dbReference type="InterPro" id="IPR001647">
    <property type="entry name" value="HTH_TetR"/>
</dbReference>
<dbReference type="PANTHER" id="PTHR30055">
    <property type="entry name" value="HTH-TYPE TRANSCRIPTIONAL REGULATOR RUTR"/>
    <property type="match status" value="1"/>
</dbReference>
<evidence type="ECO:0000313" key="5">
    <source>
        <dbReference type="Proteomes" id="UP000523079"/>
    </source>
</evidence>
<keyword evidence="5" id="KW-1185">Reference proteome</keyword>
<protein>
    <submittedName>
        <fullName evidence="4">AcrR family transcriptional regulator</fullName>
    </submittedName>
</protein>